<reference evidence="1" key="1">
    <citation type="submission" date="2022-06" db="EMBL/GenBank/DDBJ databases">
        <authorList>
            <person name="Dietemann V."/>
            <person name="Ory F."/>
            <person name="Dainat B."/>
            <person name="Oberhansli S."/>
        </authorList>
    </citation>
    <scope>NUCLEOTIDE SEQUENCE</scope>
    <source>
        <strain evidence="1">Ena-SAMPLE-TAB-26-04-2022-14:26:32:270-5432</strain>
    </source>
</reference>
<evidence type="ECO:0000313" key="1">
    <source>
        <dbReference type="EMBL" id="CAH8247836.1"/>
    </source>
</evidence>
<name>A0ABM9G7F3_9BACL</name>
<organism evidence="1 2">
    <name type="scientific">Paenibacillus melissococcoides</name>
    <dbReference type="NCBI Taxonomy" id="2912268"/>
    <lineage>
        <taxon>Bacteria</taxon>
        <taxon>Bacillati</taxon>
        <taxon>Bacillota</taxon>
        <taxon>Bacilli</taxon>
        <taxon>Bacillales</taxon>
        <taxon>Paenibacillaceae</taxon>
        <taxon>Paenibacillus</taxon>
    </lineage>
</organism>
<evidence type="ECO:0008006" key="3">
    <source>
        <dbReference type="Google" id="ProtNLM"/>
    </source>
</evidence>
<sequence length="179" mass="19973">MAKVFYMNFEKDHKGALDKVGGLPTHTPPYFPISPCTGKELGFLFQIYCGEKLPLQDALCIQVYQSIDIDSGDDGEPVIVKVPLDAPLNDGNKGVIHPEIRNYDISWEEGTEPDFLPETMEYSSENMKMMQSKLGGAVPTDFNEGRFLGWVSEYPVDFNFGGLLCILLKDDGELELIIT</sequence>
<keyword evidence="2" id="KW-1185">Reference proteome</keyword>
<dbReference type="EMBL" id="CALYLO010000008">
    <property type="protein sequence ID" value="CAH8247836.1"/>
    <property type="molecule type" value="Genomic_DNA"/>
</dbReference>
<gene>
    <name evidence="1" type="ORF">WJ0W_005091</name>
</gene>
<comment type="caution">
    <text evidence="1">The sequence shown here is derived from an EMBL/GenBank/DDBJ whole genome shotgun (WGS) entry which is preliminary data.</text>
</comment>
<dbReference type="Proteomes" id="UP001154322">
    <property type="component" value="Unassembled WGS sequence"/>
</dbReference>
<proteinExistence type="predicted"/>
<protein>
    <recommendedName>
        <fullName evidence="3">DUF1963 domain-containing protein</fullName>
    </recommendedName>
</protein>
<accession>A0ABM9G7F3</accession>
<dbReference type="RefSeq" id="WP_213431254.1">
    <property type="nucleotide sequence ID" value="NZ_AP031286.1"/>
</dbReference>
<evidence type="ECO:0000313" key="2">
    <source>
        <dbReference type="Proteomes" id="UP001154322"/>
    </source>
</evidence>